<evidence type="ECO:0000313" key="2">
    <source>
        <dbReference type="Proteomes" id="UP000823773"/>
    </source>
</evidence>
<name>A0ACC5SWV2_ENSAD</name>
<accession>A0ACC5SWV2</accession>
<evidence type="ECO:0000313" key="1">
    <source>
        <dbReference type="EMBL" id="MBP1873083.1"/>
    </source>
</evidence>
<gene>
    <name evidence="1" type="ORF">J2Z19_002795</name>
</gene>
<sequence>MELHRGRLIDHIQLVIKDLGASRRFYEAVLRALEVPLGGVGEDYFWADELFVSTAGSQAAQGKLTGRHHLAFQARDRAMVDAFYKVGLENGGKDNGRPGERPYHPGYYAAFLLDPDGNNIEAVYHGAASRSTSSVKITF</sequence>
<dbReference type="EMBL" id="JAGGJR010000003">
    <property type="protein sequence ID" value="MBP1873083.1"/>
    <property type="molecule type" value="Genomic_DNA"/>
</dbReference>
<organism evidence="1 2">
    <name type="scientific">Ensifer adhaerens</name>
    <name type="common">Sinorhizobium morelense</name>
    <dbReference type="NCBI Taxonomy" id="106592"/>
    <lineage>
        <taxon>Bacteria</taxon>
        <taxon>Pseudomonadati</taxon>
        <taxon>Pseudomonadota</taxon>
        <taxon>Alphaproteobacteria</taxon>
        <taxon>Hyphomicrobiales</taxon>
        <taxon>Rhizobiaceae</taxon>
        <taxon>Sinorhizobium/Ensifer group</taxon>
        <taxon>Ensifer</taxon>
    </lineage>
</organism>
<protein>
    <submittedName>
        <fullName evidence="1">Catechol 2,3-dioxygenase-like lactoylglutathione lyase family enzyme</fullName>
    </submittedName>
</protein>
<comment type="caution">
    <text evidence="1">The sequence shown here is derived from an EMBL/GenBank/DDBJ whole genome shotgun (WGS) entry which is preliminary data.</text>
</comment>
<keyword evidence="2" id="KW-1185">Reference proteome</keyword>
<reference evidence="1" key="1">
    <citation type="submission" date="2021-03" db="EMBL/GenBank/DDBJ databases">
        <title>Genomic Encyclopedia of Type Strains, Phase IV (KMG-IV): sequencing the most valuable type-strain genomes for metagenomic binning, comparative biology and taxonomic classification.</title>
        <authorList>
            <person name="Goeker M."/>
        </authorList>
    </citation>
    <scope>NUCLEOTIDE SEQUENCE</scope>
    <source>
        <strain evidence="1">DSM 18131</strain>
    </source>
</reference>
<proteinExistence type="predicted"/>
<dbReference type="Proteomes" id="UP000823773">
    <property type="component" value="Unassembled WGS sequence"/>
</dbReference>